<evidence type="ECO:0000256" key="3">
    <source>
        <dbReference type="ARBA" id="ARBA00022741"/>
    </source>
</evidence>
<feature type="region of interest" description="Disordered" evidence="9">
    <location>
        <begin position="710"/>
        <end position="741"/>
    </location>
</feature>
<feature type="binding site" evidence="7">
    <location>
        <begin position="462"/>
        <end position="464"/>
    </location>
    <ligand>
        <name>ATP</name>
        <dbReference type="ChEBI" id="CHEBI:30616"/>
    </ligand>
</feature>
<accession>A0A7S3VRI1</accession>
<dbReference type="PANTHER" id="PTHR24350">
    <property type="entry name" value="SERINE/THREONINE-PROTEIN KINASE IAL-RELATED"/>
    <property type="match status" value="1"/>
</dbReference>
<feature type="compositionally biased region" description="Polar residues" evidence="9">
    <location>
        <begin position="336"/>
        <end position="345"/>
    </location>
</feature>
<feature type="region of interest" description="Disordered" evidence="9">
    <location>
        <begin position="271"/>
        <end position="291"/>
    </location>
</feature>
<feature type="compositionally biased region" description="Basic and acidic residues" evidence="9">
    <location>
        <begin position="1"/>
        <end position="20"/>
    </location>
</feature>
<gene>
    <name evidence="11" type="ORF">DTER00134_LOCUS16791</name>
</gene>
<dbReference type="Gene3D" id="1.10.510.10">
    <property type="entry name" value="Transferase(Phosphotransferase) domain 1"/>
    <property type="match status" value="1"/>
</dbReference>
<evidence type="ECO:0000256" key="1">
    <source>
        <dbReference type="ARBA" id="ARBA00022527"/>
    </source>
</evidence>
<evidence type="ECO:0000256" key="5">
    <source>
        <dbReference type="ARBA" id="ARBA00022840"/>
    </source>
</evidence>
<feature type="compositionally biased region" description="Polar residues" evidence="9">
    <location>
        <begin position="133"/>
        <end position="145"/>
    </location>
</feature>
<dbReference type="Pfam" id="PF00069">
    <property type="entry name" value="Pkinase"/>
    <property type="match status" value="1"/>
</dbReference>
<evidence type="ECO:0000313" key="11">
    <source>
        <dbReference type="EMBL" id="CAE0501718.1"/>
    </source>
</evidence>
<feature type="domain" description="Protein kinase" evidence="10">
    <location>
        <begin position="385"/>
        <end position="653"/>
    </location>
</feature>
<reference evidence="11" key="1">
    <citation type="submission" date="2021-01" db="EMBL/GenBank/DDBJ databases">
        <authorList>
            <person name="Corre E."/>
            <person name="Pelletier E."/>
            <person name="Niang G."/>
            <person name="Scheremetjew M."/>
            <person name="Finn R."/>
            <person name="Kale V."/>
            <person name="Holt S."/>
            <person name="Cochrane G."/>
            <person name="Meng A."/>
            <person name="Brown T."/>
            <person name="Cohen L."/>
        </authorList>
    </citation>
    <scope>NUCLEOTIDE SEQUENCE</scope>
    <source>
        <strain evidence="11">CCMP1320</strain>
    </source>
</reference>
<evidence type="ECO:0000256" key="7">
    <source>
        <dbReference type="PIRSR" id="PIRSR630616-2"/>
    </source>
</evidence>
<dbReference type="InterPro" id="IPR000719">
    <property type="entry name" value="Prot_kinase_dom"/>
</dbReference>
<sequence length="741" mass="80794">MKFLDKLKKLLKTEGERDDQVSSSPASKSSNIFTRHSVGRTSEHGKSSPPSLGQHPARAVSISGDAPSSCPNALPSASGAANSARNTPHQKDLSGFLGSPLSERRNSRPGLRQSLDTARGTHAAHRESHEHTAGNSKSMNRSNTAEPGKGKLESSSITKALDPALSTKIKDMVFVEVPVCVDNSEGNEQQQAQLPGAAGYKSDSKDVSAMMNHAFAPGCNRALNFREQCQPKVQRMRSLPMMLDTSLQHHAALQAQAQAEGKAVHKLRPQEALGTESKASEGEAKRPGDTWAKVEQSLLPAKRHTSLKMLLHLDSYDFFSDVNVAEAQDAMGAKEISSSAGNGHTSGLPGGMGVDMQPEKESNVLAVSEALPKGMRRPVWSLNDFIVIKKLHQGYASNVYFSRCQYTQELVVLKVYRLKDQGDLERVQLYREIRVHSKLQHQNIVQFYAAFLEKDCVIIVQEYAAGGDLLRFMYKCGGRLPERQAVNLVLQPFLSALLHLHSQGIIHRDIKPENCLLTDTRVLKLADFGLAVDLREERANTRAGTLEYMSPETLRCPTKKTPDQFKNTPGAQHYEMGADAWAVGTFAYELVVGSPPFKAPGGEMIDTARNIIAVNVTYPSSISEMARSFISSCLRKHSGDRPTVVEMLQHPWIQMFKRRSSVLMPGEMATSTLSAQDLQSQVAMGGARGIGMTPALAGVMHGMRAMGAPGPPLAGLASQGGHAHSNSPAATYHHYHHHHHQ</sequence>
<feature type="region of interest" description="Disordered" evidence="9">
    <location>
        <begin position="1"/>
        <end position="157"/>
    </location>
</feature>
<feature type="compositionally biased region" description="Polar residues" evidence="9">
    <location>
        <begin position="21"/>
        <end position="34"/>
    </location>
</feature>
<proteinExistence type="predicted"/>
<protein>
    <recommendedName>
        <fullName evidence="10">Protein kinase domain-containing protein</fullName>
    </recommendedName>
</protein>
<evidence type="ECO:0000256" key="8">
    <source>
        <dbReference type="PIRSR" id="PIRSR630616-3"/>
    </source>
</evidence>
<evidence type="ECO:0000256" key="9">
    <source>
        <dbReference type="SAM" id="MobiDB-lite"/>
    </source>
</evidence>
<dbReference type="PROSITE" id="PS00108">
    <property type="entry name" value="PROTEIN_KINASE_ST"/>
    <property type="match status" value="1"/>
</dbReference>
<name>A0A7S3VRI1_DUNTE</name>
<keyword evidence="2" id="KW-0808">Transferase</keyword>
<feature type="binding site" evidence="7">
    <location>
        <begin position="513"/>
        <end position="514"/>
    </location>
    <ligand>
        <name>ATP</name>
        <dbReference type="ChEBI" id="CHEBI:30616"/>
    </ligand>
</feature>
<dbReference type="InterPro" id="IPR008271">
    <property type="entry name" value="Ser/Thr_kinase_AS"/>
</dbReference>
<feature type="active site" description="Proton acceptor" evidence="6">
    <location>
        <position position="509"/>
    </location>
</feature>
<feature type="cross-link" description="Glycyl lysine isopeptide (Lys-Gly) (interchain with G-Cter in SUMO2)" evidence="8">
    <location>
        <position position="511"/>
    </location>
</feature>
<evidence type="ECO:0000256" key="6">
    <source>
        <dbReference type="PIRSR" id="PIRSR630616-1"/>
    </source>
</evidence>
<dbReference type="SMART" id="SM00220">
    <property type="entry name" value="S_TKc"/>
    <property type="match status" value="1"/>
</dbReference>
<keyword evidence="5 7" id="KW-0067">ATP-binding</keyword>
<keyword evidence="4" id="KW-0418">Kinase</keyword>
<keyword evidence="3 7" id="KW-0547">Nucleotide-binding</keyword>
<dbReference type="InterPro" id="IPR030616">
    <property type="entry name" value="Aur-like"/>
</dbReference>
<feature type="compositionally biased region" description="Basic and acidic residues" evidence="9">
    <location>
        <begin position="278"/>
        <end position="288"/>
    </location>
</feature>
<dbReference type="AlphaFoldDB" id="A0A7S3VRI1"/>
<dbReference type="GO" id="GO:0005524">
    <property type="term" value="F:ATP binding"/>
    <property type="evidence" value="ECO:0007669"/>
    <property type="project" value="UniProtKB-KW"/>
</dbReference>
<dbReference type="SUPFAM" id="SSF56112">
    <property type="entry name" value="Protein kinase-like (PK-like)"/>
    <property type="match status" value="1"/>
</dbReference>
<evidence type="ECO:0000256" key="2">
    <source>
        <dbReference type="ARBA" id="ARBA00022679"/>
    </source>
</evidence>
<organism evidence="11">
    <name type="scientific">Dunaliella tertiolecta</name>
    <name type="common">Green alga</name>
    <dbReference type="NCBI Taxonomy" id="3047"/>
    <lineage>
        <taxon>Eukaryota</taxon>
        <taxon>Viridiplantae</taxon>
        <taxon>Chlorophyta</taxon>
        <taxon>core chlorophytes</taxon>
        <taxon>Chlorophyceae</taxon>
        <taxon>CS clade</taxon>
        <taxon>Chlamydomonadales</taxon>
        <taxon>Dunaliellaceae</taxon>
        <taxon>Dunaliella</taxon>
    </lineage>
</organism>
<dbReference type="GO" id="GO:0004674">
    <property type="term" value="F:protein serine/threonine kinase activity"/>
    <property type="evidence" value="ECO:0007669"/>
    <property type="project" value="UniProtKB-KW"/>
</dbReference>
<dbReference type="FunFam" id="1.10.510.10:FF:000813">
    <property type="entry name" value="Aurora-like kinase"/>
    <property type="match status" value="1"/>
</dbReference>
<evidence type="ECO:0000256" key="4">
    <source>
        <dbReference type="ARBA" id="ARBA00022777"/>
    </source>
</evidence>
<dbReference type="PROSITE" id="PS50011">
    <property type="entry name" value="PROTEIN_KINASE_DOM"/>
    <property type="match status" value="1"/>
</dbReference>
<feature type="binding site" evidence="7">
    <location>
        <position position="414"/>
    </location>
    <ligand>
        <name>ATP</name>
        <dbReference type="ChEBI" id="CHEBI:30616"/>
    </ligand>
</feature>
<dbReference type="EMBL" id="HBIP01027774">
    <property type="protein sequence ID" value="CAE0501718.1"/>
    <property type="molecule type" value="Transcribed_RNA"/>
</dbReference>
<feature type="region of interest" description="Disordered" evidence="9">
    <location>
        <begin position="335"/>
        <end position="355"/>
    </location>
</feature>
<evidence type="ECO:0000259" key="10">
    <source>
        <dbReference type="PROSITE" id="PS50011"/>
    </source>
</evidence>
<dbReference type="InterPro" id="IPR011009">
    <property type="entry name" value="Kinase-like_dom_sf"/>
</dbReference>
<feature type="binding site" evidence="7">
    <location>
        <position position="527"/>
    </location>
    <ligand>
        <name>ATP</name>
        <dbReference type="ChEBI" id="CHEBI:30616"/>
    </ligand>
</feature>
<keyword evidence="1" id="KW-0723">Serine/threonine-protein kinase</keyword>